<comment type="caution">
    <text evidence="1">The sequence shown here is derived from an EMBL/GenBank/DDBJ whole genome shotgun (WGS) entry which is preliminary data.</text>
</comment>
<proteinExistence type="predicted"/>
<name>A0A2T9Y4B6_9FUNG</name>
<gene>
    <name evidence="1" type="ORF">BB559_006213</name>
</gene>
<dbReference type="Proteomes" id="UP000245699">
    <property type="component" value="Unassembled WGS sequence"/>
</dbReference>
<sequence>MDPNPEKTRVDPRWDKMFKDIDENTYYKEPDTPSVSSVRRVEFLREIEEMINNLLTRIERSCIDGGLQGLETKPTGLKLGNSLRILINEIFSKQSQPILNDISIQNGGLTGSKIYSDSSTLLNMGTVTRQLDILKTMTSFEHKSCIENSLFSESKSGLQNNGESVLQNNNKLSDIIVQDTEKTIELFATQKNITLKIHSALSAPQLPHFGTFLI</sequence>
<dbReference type="AlphaFoldDB" id="A0A2T9Y4B6"/>
<evidence type="ECO:0000313" key="1">
    <source>
        <dbReference type="EMBL" id="PVU87168.1"/>
    </source>
</evidence>
<evidence type="ECO:0000313" key="2">
    <source>
        <dbReference type="Proteomes" id="UP000245699"/>
    </source>
</evidence>
<organism evidence="1 2">
    <name type="scientific">Furculomyces boomerangus</name>
    <dbReference type="NCBI Taxonomy" id="61424"/>
    <lineage>
        <taxon>Eukaryota</taxon>
        <taxon>Fungi</taxon>
        <taxon>Fungi incertae sedis</taxon>
        <taxon>Zoopagomycota</taxon>
        <taxon>Kickxellomycotina</taxon>
        <taxon>Harpellomycetes</taxon>
        <taxon>Harpellales</taxon>
        <taxon>Harpellaceae</taxon>
        <taxon>Furculomyces</taxon>
    </lineage>
</organism>
<protein>
    <submittedName>
        <fullName evidence="1">Uncharacterized protein</fullName>
    </submittedName>
</protein>
<reference evidence="1 2" key="1">
    <citation type="journal article" date="2018" name="MBio">
        <title>Comparative Genomics Reveals the Core Gene Toolbox for the Fungus-Insect Symbiosis.</title>
        <authorList>
            <person name="Wang Y."/>
            <person name="Stata M."/>
            <person name="Wang W."/>
            <person name="Stajich J.E."/>
            <person name="White M.M."/>
            <person name="Moncalvo J.M."/>
        </authorList>
    </citation>
    <scope>NUCLEOTIDE SEQUENCE [LARGE SCALE GENOMIC DNA]</scope>
    <source>
        <strain evidence="1 2">AUS-77-4</strain>
    </source>
</reference>
<keyword evidence="2" id="KW-1185">Reference proteome</keyword>
<accession>A0A2T9Y4B6</accession>
<dbReference type="EMBL" id="MBFT01000793">
    <property type="protein sequence ID" value="PVU87168.1"/>
    <property type="molecule type" value="Genomic_DNA"/>
</dbReference>